<dbReference type="Pfam" id="PF03692">
    <property type="entry name" value="CxxCxxCC"/>
    <property type="match status" value="1"/>
</dbReference>
<dbReference type="RefSeq" id="WP_078665952.1">
    <property type="nucleotide sequence ID" value="NZ_FUXM01000024.1"/>
</dbReference>
<evidence type="ECO:0000313" key="2">
    <source>
        <dbReference type="Proteomes" id="UP000189933"/>
    </source>
</evidence>
<keyword evidence="2" id="KW-1185">Reference proteome</keyword>
<proteinExistence type="predicted"/>
<evidence type="ECO:0000313" key="1">
    <source>
        <dbReference type="EMBL" id="SKA10289.1"/>
    </source>
</evidence>
<dbReference type="EMBL" id="FUXM01000024">
    <property type="protein sequence ID" value="SKA10289.1"/>
    <property type="molecule type" value="Genomic_DNA"/>
</dbReference>
<sequence length="217" mass="24809">MKVEIFPAEIKGNQGYDLRILDPSATIADYLQAINEFIENGPSRRTRAPVRQCKGCDLCCYERIPLTYIDVLVLYRHLHGQYPAPAQLLSFLNSHAYIYVQGRAVDISLARDEQGACIFLDQTTGTCRVYQARPLVCQTYLCSPAGKNFTRLRNTIVNLGEDELVRQWLLATQACGAELYFHEGWQPRVRLSDWDPGPFAEKKDYGEVILSQFLERR</sequence>
<name>A0A1T4R2V7_9FIRM</name>
<protein>
    <submittedName>
        <fullName evidence="1">Putative zinc-or iron-chelating domain-containing protein</fullName>
    </submittedName>
</protein>
<gene>
    <name evidence="1" type="ORF">SAMN02745885_01918</name>
</gene>
<organism evidence="1 2">
    <name type="scientific">Carboxydocella sporoproducens DSM 16521</name>
    <dbReference type="NCBI Taxonomy" id="1121270"/>
    <lineage>
        <taxon>Bacteria</taxon>
        <taxon>Bacillati</taxon>
        <taxon>Bacillota</taxon>
        <taxon>Clostridia</taxon>
        <taxon>Eubacteriales</taxon>
        <taxon>Clostridiales Family XVI. Incertae Sedis</taxon>
        <taxon>Carboxydocella</taxon>
    </lineage>
</organism>
<dbReference type="PANTHER" id="PTHR35866:SF2">
    <property type="entry name" value="YKGJ FAMILY CYSTEINE CLUSTER PROTEIN"/>
    <property type="match status" value="1"/>
</dbReference>
<dbReference type="InterPro" id="IPR005358">
    <property type="entry name" value="Puta_zinc/iron-chelating_dom"/>
</dbReference>
<dbReference type="PANTHER" id="PTHR35866">
    <property type="entry name" value="PUTATIVE-RELATED"/>
    <property type="match status" value="1"/>
</dbReference>
<dbReference type="OrthoDB" id="277831at2"/>
<dbReference type="AlphaFoldDB" id="A0A1T4R2V7"/>
<accession>A0A1T4R2V7</accession>
<dbReference type="Proteomes" id="UP000189933">
    <property type="component" value="Unassembled WGS sequence"/>
</dbReference>
<reference evidence="2" key="1">
    <citation type="submission" date="2017-02" db="EMBL/GenBank/DDBJ databases">
        <authorList>
            <person name="Varghese N."/>
            <person name="Submissions S."/>
        </authorList>
    </citation>
    <scope>NUCLEOTIDE SEQUENCE [LARGE SCALE GENOMIC DNA]</scope>
    <source>
        <strain evidence="2">DSM 16521</strain>
    </source>
</reference>